<evidence type="ECO:0000256" key="1">
    <source>
        <dbReference type="ARBA" id="ARBA00004123"/>
    </source>
</evidence>
<comment type="similarity">
    <text evidence="6">Belongs to the archaeal Rpo3/eukaryotic RPB3 RNA polymerase subunit family.</text>
</comment>
<dbReference type="SUPFAM" id="SSF56553">
    <property type="entry name" value="Insert subdomain of RNA polymerase alpha subunit"/>
    <property type="match status" value="1"/>
</dbReference>
<dbReference type="GO" id="GO:0006351">
    <property type="term" value="P:DNA-templated transcription"/>
    <property type="evidence" value="ECO:0007669"/>
    <property type="project" value="InterPro"/>
</dbReference>
<dbReference type="InterPro" id="IPR036603">
    <property type="entry name" value="RBP11-like"/>
</dbReference>
<dbReference type="InterPro" id="IPR011262">
    <property type="entry name" value="DNA-dir_RNA_pol_insert"/>
</dbReference>
<dbReference type="Gene3D" id="3.30.1360.10">
    <property type="entry name" value="RNA polymerase, RBP11-like subunit"/>
    <property type="match status" value="1"/>
</dbReference>
<dbReference type="CDD" id="cd07032">
    <property type="entry name" value="RNAP_I_II_AC40"/>
    <property type="match status" value="1"/>
</dbReference>
<organism evidence="8 9">
    <name type="scientific">Exophiala bonariae</name>
    <dbReference type="NCBI Taxonomy" id="1690606"/>
    <lineage>
        <taxon>Eukaryota</taxon>
        <taxon>Fungi</taxon>
        <taxon>Dikarya</taxon>
        <taxon>Ascomycota</taxon>
        <taxon>Pezizomycotina</taxon>
        <taxon>Eurotiomycetes</taxon>
        <taxon>Chaetothyriomycetidae</taxon>
        <taxon>Chaetothyriales</taxon>
        <taxon>Herpotrichiellaceae</taxon>
        <taxon>Exophiala</taxon>
    </lineage>
</organism>
<comment type="subcellular location">
    <subcellularLocation>
        <location evidence="1">Nucleus</location>
    </subcellularLocation>
</comment>
<sequence>MAPVVPSQDSLDRRKVVGINAETVTNITATDFPNHHAGEDLAWSLEKFKTNLRVQFHQNQEHEATFSLIGVDASLANAFRRILLAEVPTLAIEKVYIENNTSVIADEVLAHRLGLIPLKGSLEGLSWLKWFIGPNPEIGFEGMERSDYNTVVLHLKVKCERNPDADKNATEPEEKYINSSVYSRHIKWQSTGLQEKYFKNGPIEPVSPDILITKMRPGQELDMIIHAHLGIGADHAKFSPVATATYRLLPTITITKPIVGADAKKFQKCFPPGVIGLERLTNYEAESQQAGYRGHWGEEKAVVLDAMRDTVSREVLRHDEFKDKVKLGRVQDHFIFNVESTGQFPSDMLFLESVNVLKYKAKRLLRALDAMEGR</sequence>
<comment type="caution">
    <text evidence="8">The sequence shown here is derived from an EMBL/GenBank/DDBJ whole genome shotgun (WGS) entry which is preliminary data.</text>
</comment>
<keyword evidence="5" id="KW-0539">Nucleus</keyword>
<keyword evidence="3" id="KW-0240">DNA-directed RNA polymerase</keyword>
<dbReference type="GO" id="GO:0046983">
    <property type="term" value="F:protein dimerization activity"/>
    <property type="evidence" value="ECO:0007669"/>
    <property type="project" value="InterPro"/>
</dbReference>
<dbReference type="InterPro" id="IPR001514">
    <property type="entry name" value="DNA-dir_RNA_pol_30-40kDasu_CS"/>
</dbReference>
<evidence type="ECO:0000313" key="8">
    <source>
        <dbReference type="EMBL" id="KAK5055954.1"/>
    </source>
</evidence>
<dbReference type="PANTHER" id="PTHR11800:SF13">
    <property type="entry name" value="DNA-DIRECTED RNA POLYMERASES I AND III SUBUNIT RPAC1"/>
    <property type="match status" value="1"/>
</dbReference>
<dbReference type="GO" id="GO:0055029">
    <property type="term" value="C:nuclear DNA-directed RNA polymerase complex"/>
    <property type="evidence" value="ECO:0007669"/>
    <property type="project" value="UniProtKB-ARBA"/>
</dbReference>
<dbReference type="Pfam" id="PF01193">
    <property type="entry name" value="RNA_pol_L"/>
    <property type="match status" value="1"/>
</dbReference>
<keyword evidence="9" id="KW-1185">Reference proteome</keyword>
<evidence type="ECO:0000256" key="6">
    <source>
        <dbReference type="ARBA" id="ARBA00025804"/>
    </source>
</evidence>
<keyword evidence="4" id="KW-0804">Transcription</keyword>
<dbReference type="SMART" id="SM00662">
    <property type="entry name" value="RPOLD"/>
    <property type="match status" value="1"/>
</dbReference>
<dbReference type="Proteomes" id="UP001358417">
    <property type="component" value="Unassembled WGS sequence"/>
</dbReference>
<dbReference type="InterPro" id="IPR050518">
    <property type="entry name" value="Rpo3/RPB3_RNA_Pol_subunit"/>
</dbReference>
<dbReference type="GeneID" id="89980647"/>
<dbReference type="InterPro" id="IPR022842">
    <property type="entry name" value="RNAP_Rpo3/Rpb3/RPAC1"/>
</dbReference>
<evidence type="ECO:0000313" key="9">
    <source>
        <dbReference type="Proteomes" id="UP001358417"/>
    </source>
</evidence>
<dbReference type="RefSeq" id="XP_064707924.1">
    <property type="nucleotide sequence ID" value="XM_064856024.1"/>
</dbReference>
<dbReference type="SUPFAM" id="SSF55257">
    <property type="entry name" value="RBP11-like subunits of RNA polymerase"/>
    <property type="match status" value="1"/>
</dbReference>
<protein>
    <recommendedName>
        <fullName evidence="2">DNA-directed RNA polymerases I and III subunit RPAC1</fullName>
    </recommendedName>
</protein>
<name>A0AAV9NI05_9EURO</name>
<evidence type="ECO:0000256" key="2">
    <source>
        <dbReference type="ARBA" id="ARBA00022083"/>
    </source>
</evidence>
<dbReference type="HAMAP" id="MF_00320">
    <property type="entry name" value="RNApol_arch_Rpo3"/>
    <property type="match status" value="1"/>
</dbReference>
<evidence type="ECO:0000256" key="3">
    <source>
        <dbReference type="ARBA" id="ARBA00022478"/>
    </source>
</evidence>
<reference evidence="8 9" key="1">
    <citation type="submission" date="2023-08" db="EMBL/GenBank/DDBJ databases">
        <title>Black Yeasts Isolated from many extreme environments.</title>
        <authorList>
            <person name="Coleine C."/>
            <person name="Stajich J.E."/>
            <person name="Selbmann L."/>
        </authorList>
    </citation>
    <scope>NUCLEOTIDE SEQUENCE [LARGE SCALE GENOMIC DNA]</scope>
    <source>
        <strain evidence="8 9">CCFEE 5792</strain>
    </source>
</reference>
<dbReference type="GO" id="GO:0003677">
    <property type="term" value="F:DNA binding"/>
    <property type="evidence" value="ECO:0007669"/>
    <property type="project" value="InterPro"/>
</dbReference>
<evidence type="ECO:0000259" key="7">
    <source>
        <dbReference type="SMART" id="SM00662"/>
    </source>
</evidence>
<dbReference type="GO" id="GO:0005666">
    <property type="term" value="C:RNA polymerase III complex"/>
    <property type="evidence" value="ECO:0007669"/>
    <property type="project" value="TreeGrafter"/>
</dbReference>
<dbReference type="GO" id="GO:0003899">
    <property type="term" value="F:DNA-directed RNA polymerase activity"/>
    <property type="evidence" value="ECO:0007669"/>
    <property type="project" value="InterPro"/>
</dbReference>
<evidence type="ECO:0000256" key="4">
    <source>
        <dbReference type="ARBA" id="ARBA00023163"/>
    </source>
</evidence>
<dbReference type="InterPro" id="IPR036643">
    <property type="entry name" value="RNApol_insert_sf"/>
</dbReference>
<gene>
    <name evidence="8" type="ORF">LTR84_012504</name>
</gene>
<dbReference type="Gene3D" id="2.170.120.12">
    <property type="entry name" value="DNA-directed RNA polymerase, insert domain"/>
    <property type="match status" value="1"/>
</dbReference>
<dbReference type="PROSITE" id="PS00446">
    <property type="entry name" value="RNA_POL_D_30KD"/>
    <property type="match status" value="1"/>
</dbReference>
<feature type="domain" description="DNA-directed RNA polymerase RpoA/D/Rpb3-type" evidence="7">
    <location>
        <begin position="63"/>
        <end position="367"/>
    </location>
</feature>
<accession>A0AAV9NI05</accession>
<evidence type="ECO:0000256" key="5">
    <source>
        <dbReference type="ARBA" id="ARBA00023242"/>
    </source>
</evidence>
<dbReference type="FunFam" id="2.170.120.12:FF:000003">
    <property type="entry name" value="Dna-directed rna polymerases i and iii subunit"/>
    <property type="match status" value="1"/>
</dbReference>
<dbReference type="GO" id="GO:0005736">
    <property type="term" value="C:RNA polymerase I complex"/>
    <property type="evidence" value="ECO:0007669"/>
    <property type="project" value="TreeGrafter"/>
</dbReference>
<dbReference type="Pfam" id="PF01000">
    <property type="entry name" value="RNA_pol_A_bac"/>
    <property type="match status" value="1"/>
</dbReference>
<dbReference type="EMBL" id="JAVRRD010000008">
    <property type="protein sequence ID" value="KAK5055954.1"/>
    <property type="molecule type" value="Genomic_DNA"/>
</dbReference>
<dbReference type="AlphaFoldDB" id="A0AAV9NI05"/>
<dbReference type="InterPro" id="IPR033901">
    <property type="entry name" value="RNAPI/III_AC40"/>
</dbReference>
<dbReference type="InterPro" id="IPR011263">
    <property type="entry name" value="DNA-dir_RNA_pol_RpoA/D/Rpb3"/>
</dbReference>
<proteinExistence type="inferred from homology"/>
<dbReference type="PANTHER" id="PTHR11800">
    <property type="entry name" value="DNA-DIRECTED RNA POLYMERASE"/>
    <property type="match status" value="1"/>
</dbReference>
<dbReference type="NCBIfam" id="NF001988">
    <property type="entry name" value="PRK00783.1"/>
    <property type="match status" value="1"/>
</dbReference>